<comment type="caution">
    <text evidence="4">The sequence shown here is derived from an EMBL/GenBank/DDBJ whole genome shotgun (WGS) entry which is preliminary data.</text>
</comment>
<feature type="repeat" description="TPR" evidence="3">
    <location>
        <begin position="192"/>
        <end position="225"/>
    </location>
</feature>
<name>A0AAE3JNH8_9FLAO</name>
<protein>
    <submittedName>
        <fullName evidence="4">Tetratricopeptide repeat protein</fullName>
    </submittedName>
</protein>
<evidence type="ECO:0000256" key="2">
    <source>
        <dbReference type="ARBA" id="ARBA00022803"/>
    </source>
</evidence>
<evidence type="ECO:0000256" key="3">
    <source>
        <dbReference type="PROSITE-ProRule" id="PRU00339"/>
    </source>
</evidence>
<evidence type="ECO:0000256" key="1">
    <source>
        <dbReference type="ARBA" id="ARBA00022737"/>
    </source>
</evidence>
<keyword evidence="5" id="KW-1185">Reference proteome</keyword>
<feature type="repeat" description="TPR" evidence="3">
    <location>
        <begin position="121"/>
        <end position="154"/>
    </location>
</feature>
<evidence type="ECO:0000313" key="4">
    <source>
        <dbReference type="EMBL" id="MCF7567280.1"/>
    </source>
</evidence>
<dbReference type="PANTHER" id="PTHR44943:SF8">
    <property type="entry name" value="TPR REPEAT-CONTAINING PROTEIN MJ0263"/>
    <property type="match status" value="1"/>
</dbReference>
<dbReference type="PROSITE" id="PS50005">
    <property type="entry name" value="TPR"/>
    <property type="match status" value="4"/>
</dbReference>
<dbReference type="RefSeq" id="WP_237238645.1">
    <property type="nucleotide sequence ID" value="NZ_JAKKDU010000003.1"/>
</dbReference>
<feature type="repeat" description="TPR" evidence="3">
    <location>
        <begin position="155"/>
        <end position="188"/>
    </location>
</feature>
<dbReference type="InterPro" id="IPR051685">
    <property type="entry name" value="Ycf3/AcsC/BcsC/TPR_MFPF"/>
</dbReference>
<dbReference type="Proteomes" id="UP001199795">
    <property type="component" value="Unassembled WGS sequence"/>
</dbReference>
<dbReference type="InterPro" id="IPR019734">
    <property type="entry name" value="TPR_rpt"/>
</dbReference>
<evidence type="ECO:0000313" key="5">
    <source>
        <dbReference type="Proteomes" id="UP001199795"/>
    </source>
</evidence>
<reference evidence="4" key="1">
    <citation type="submission" date="2022-01" db="EMBL/GenBank/DDBJ databases">
        <title>Draft genome sequence of Sabulilitoribacter arenilitoris KCTC 52401.</title>
        <authorList>
            <person name="Oh J.-S."/>
        </authorList>
    </citation>
    <scope>NUCLEOTIDE SEQUENCE</scope>
    <source>
        <strain evidence="4">HMF6543</strain>
    </source>
</reference>
<dbReference type="SUPFAM" id="SSF48452">
    <property type="entry name" value="TPR-like"/>
    <property type="match status" value="1"/>
</dbReference>
<dbReference type="Pfam" id="PF13181">
    <property type="entry name" value="TPR_8"/>
    <property type="match status" value="2"/>
</dbReference>
<dbReference type="EMBL" id="JAKKDU010000003">
    <property type="protein sequence ID" value="MCF7567280.1"/>
    <property type="molecule type" value="Genomic_DNA"/>
</dbReference>
<keyword evidence="1" id="KW-0677">Repeat</keyword>
<organism evidence="4 5">
    <name type="scientific">Wocania arenilitoris</name>
    <dbReference type="NCBI Taxonomy" id="2044858"/>
    <lineage>
        <taxon>Bacteria</taxon>
        <taxon>Pseudomonadati</taxon>
        <taxon>Bacteroidota</taxon>
        <taxon>Flavobacteriia</taxon>
        <taxon>Flavobacteriales</taxon>
        <taxon>Flavobacteriaceae</taxon>
        <taxon>Wocania</taxon>
    </lineage>
</organism>
<feature type="repeat" description="TPR" evidence="3">
    <location>
        <begin position="87"/>
        <end position="120"/>
    </location>
</feature>
<proteinExistence type="predicted"/>
<dbReference type="SMART" id="SM00028">
    <property type="entry name" value="TPR"/>
    <property type="match status" value="4"/>
</dbReference>
<sequence length="241" mass="28368">MKVTGFITINSKVLQRKTKLKTNITFSYISGHSIMKQTYVFVFLISFFNCKNDVYSDKEKFITTVDGNTNVLYKNSFENGVVKDSISAWYYDQGISLSSRLSYKKAKENFENANKLEPNNVSIINVLGNVCAELKEFDESNNYFEKALSLDSKYWMTYLNYGFSRARNDEYEKAIELYNKGLSFQRNGKKRGYFYYNMSRAYYQLDEIEKAKKHINKAIELVNDEYLKKEVINFRNTVYKK</sequence>
<keyword evidence="2 3" id="KW-0802">TPR repeat</keyword>
<dbReference type="PANTHER" id="PTHR44943">
    <property type="entry name" value="CELLULOSE SYNTHASE OPERON PROTEIN C"/>
    <property type="match status" value="1"/>
</dbReference>
<dbReference type="AlphaFoldDB" id="A0AAE3JNH8"/>
<gene>
    <name evidence="4" type="ORF">L3X37_02725</name>
</gene>
<dbReference type="Gene3D" id="1.25.40.10">
    <property type="entry name" value="Tetratricopeptide repeat domain"/>
    <property type="match status" value="1"/>
</dbReference>
<dbReference type="InterPro" id="IPR011990">
    <property type="entry name" value="TPR-like_helical_dom_sf"/>
</dbReference>
<accession>A0AAE3JNH8</accession>